<dbReference type="Proteomes" id="UP000288805">
    <property type="component" value="Unassembled WGS sequence"/>
</dbReference>
<proteinExistence type="predicted"/>
<sequence length="322" mass="35995">MLTTNRAFRIVFSDGDLLPEGADHTQLLYIIIGCSSRQVLSVLLGNGLTLNVCSLSATIVLGFRPTDFGPSTQIVRAYDNTCREVITIRSSHDVAISFEPILEISLSDEDLFLIGFTVDEVQTIKMSDDPARDYLPLPFDEFDRRVVIGMMQSIDRLPGLGLGMRQQGVSDLVSDVDRNLTFGLGFESTHQAHLHRACLLAQLRHLPFDYLLRSYSQDCSAEIDPSIPKVILPFGAQPVVPKVFTVPIVETVDVGLFIGQDVSFDVMSRFVSRIYDDVPTVSSMDMSYFEYFPVCYDCVYDSFLNLSQHPSISHVFDIDDEP</sequence>
<dbReference type="AlphaFoldDB" id="A0A438JWR5"/>
<accession>A0A438JWR5</accession>
<comment type="caution">
    <text evidence="1">The sequence shown here is derived from an EMBL/GenBank/DDBJ whole genome shotgun (WGS) entry which is preliminary data.</text>
</comment>
<reference evidence="1 2" key="1">
    <citation type="journal article" date="2018" name="PLoS Genet.">
        <title>Population sequencing reveals clonal diversity and ancestral inbreeding in the grapevine cultivar Chardonnay.</title>
        <authorList>
            <person name="Roach M.J."/>
            <person name="Johnson D.L."/>
            <person name="Bohlmann J."/>
            <person name="van Vuuren H.J."/>
            <person name="Jones S.J."/>
            <person name="Pretorius I.S."/>
            <person name="Schmidt S.A."/>
            <person name="Borneman A.R."/>
        </authorList>
    </citation>
    <scope>NUCLEOTIDE SEQUENCE [LARGE SCALE GENOMIC DNA]</scope>
    <source>
        <strain evidence="2">cv. Chardonnay</strain>
        <tissue evidence="1">Leaf</tissue>
    </source>
</reference>
<gene>
    <name evidence="1" type="ORF">CK203_020938</name>
</gene>
<organism evidence="1 2">
    <name type="scientific">Vitis vinifera</name>
    <name type="common">Grape</name>
    <dbReference type="NCBI Taxonomy" id="29760"/>
    <lineage>
        <taxon>Eukaryota</taxon>
        <taxon>Viridiplantae</taxon>
        <taxon>Streptophyta</taxon>
        <taxon>Embryophyta</taxon>
        <taxon>Tracheophyta</taxon>
        <taxon>Spermatophyta</taxon>
        <taxon>Magnoliopsida</taxon>
        <taxon>eudicotyledons</taxon>
        <taxon>Gunneridae</taxon>
        <taxon>Pentapetalae</taxon>
        <taxon>rosids</taxon>
        <taxon>Vitales</taxon>
        <taxon>Vitaceae</taxon>
        <taxon>Viteae</taxon>
        <taxon>Vitis</taxon>
    </lineage>
</organism>
<protein>
    <submittedName>
        <fullName evidence="1">Uncharacterized protein</fullName>
    </submittedName>
</protein>
<dbReference type="EMBL" id="QGNW01000024">
    <property type="protein sequence ID" value="RVX13348.1"/>
    <property type="molecule type" value="Genomic_DNA"/>
</dbReference>
<evidence type="ECO:0000313" key="2">
    <source>
        <dbReference type="Proteomes" id="UP000288805"/>
    </source>
</evidence>
<dbReference type="PROSITE" id="PS51257">
    <property type="entry name" value="PROKAR_LIPOPROTEIN"/>
    <property type="match status" value="1"/>
</dbReference>
<name>A0A438JWR5_VITVI</name>
<evidence type="ECO:0000313" key="1">
    <source>
        <dbReference type="EMBL" id="RVX13348.1"/>
    </source>
</evidence>